<gene>
    <name evidence="4" type="ORF">MPAN_002500</name>
</gene>
<evidence type="ECO:0000313" key="5">
    <source>
        <dbReference type="Proteomes" id="UP000620133"/>
    </source>
</evidence>
<dbReference type="Pfam" id="PF04231">
    <property type="entry name" value="Endonuclease_1"/>
    <property type="match status" value="1"/>
</dbReference>
<dbReference type="InterPro" id="IPR007346">
    <property type="entry name" value="Endonuclease-I"/>
</dbReference>
<feature type="domain" description="Atrophied bacterial Ig" evidence="3">
    <location>
        <begin position="35"/>
        <end position="115"/>
    </location>
</feature>
<dbReference type="AlphaFoldDB" id="A0A7U9TIA9"/>
<protein>
    <recommendedName>
        <fullName evidence="3">Atrophied bacterial Ig domain-containing protein</fullName>
    </recommendedName>
</protein>
<dbReference type="Proteomes" id="UP000620133">
    <property type="component" value="Chromosome"/>
</dbReference>
<organism evidence="4 5">
    <name type="scientific">Mariniplasma anaerobium</name>
    <dbReference type="NCBI Taxonomy" id="2735436"/>
    <lineage>
        <taxon>Bacteria</taxon>
        <taxon>Bacillati</taxon>
        <taxon>Mycoplasmatota</taxon>
        <taxon>Mollicutes</taxon>
        <taxon>Acholeplasmatales</taxon>
        <taxon>Acholeplasmataceae</taxon>
        <taxon>Mariniplasma</taxon>
    </lineage>
</organism>
<keyword evidence="1" id="KW-0540">Nuclease</keyword>
<dbReference type="GO" id="GO:0004518">
    <property type="term" value="F:nuclease activity"/>
    <property type="evidence" value="ECO:0007669"/>
    <property type="project" value="UniProtKB-KW"/>
</dbReference>
<name>A0A7U9TIA9_9MOLU</name>
<dbReference type="Pfam" id="PF20578">
    <property type="entry name" value="aBig_2"/>
    <property type="match status" value="1"/>
</dbReference>
<dbReference type="PROSITE" id="PS51257">
    <property type="entry name" value="PROKAR_LIPOPROTEIN"/>
    <property type="match status" value="1"/>
</dbReference>
<dbReference type="GO" id="GO:0016787">
    <property type="term" value="F:hydrolase activity"/>
    <property type="evidence" value="ECO:0007669"/>
    <property type="project" value="UniProtKB-KW"/>
</dbReference>
<dbReference type="RefSeq" id="WP_176239725.1">
    <property type="nucleotide sequence ID" value="NZ_AP024412.1"/>
</dbReference>
<dbReference type="SUPFAM" id="SSF54060">
    <property type="entry name" value="His-Me finger endonucleases"/>
    <property type="match status" value="1"/>
</dbReference>
<evidence type="ECO:0000259" key="3">
    <source>
        <dbReference type="Pfam" id="PF20578"/>
    </source>
</evidence>
<proteinExistence type="predicted"/>
<dbReference type="KEGG" id="manr:MPAN_002500"/>
<dbReference type="PANTHER" id="PTHR33607:SF2">
    <property type="entry name" value="ENDONUCLEASE-1"/>
    <property type="match status" value="1"/>
</dbReference>
<dbReference type="PANTHER" id="PTHR33607">
    <property type="entry name" value="ENDONUCLEASE-1"/>
    <property type="match status" value="1"/>
</dbReference>
<reference evidence="4" key="1">
    <citation type="submission" date="2021-01" db="EMBL/GenBank/DDBJ databases">
        <title>Draft genome sequence of Acholeplasmataceae bacterium strain Mahy22.</title>
        <authorList>
            <person name="Watanabe M."/>
            <person name="Kojima H."/>
            <person name="Fukui M."/>
        </authorList>
    </citation>
    <scope>NUCLEOTIDE SEQUENCE</scope>
    <source>
        <strain evidence="4">Mahy22</strain>
    </source>
</reference>
<evidence type="ECO:0000313" key="4">
    <source>
        <dbReference type="EMBL" id="BCR35357.1"/>
    </source>
</evidence>
<keyword evidence="2" id="KW-0378">Hydrolase</keyword>
<dbReference type="EMBL" id="AP024412">
    <property type="protein sequence ID" value="BCR35357.1"/>
    <property type="molecule type" value="Genomic_DNA"/>
</dbReference>
<sequence length="501" mass="56535">MKKVVLLFSLIFVLFFVASCEDREESTYSIGEIVESISIGYGQGDSQDYVTQDLSLPTGTTLDSNITLSWISQNPDVIDNSGTVNRTNQDELVDIAYTVDYLGQSFSQTLTFKVIGNLQVVQTSYEINYFFENIEDDQYTLVESIEIDSTVNQNVYVNPENEEGFTLNTTLSTLMGRTSVDEVISLDVYFDRNVYSIDLYDGTTLLDTIDVKHGDVISLDDPMKQDYNFVEWRISSETTPFNALTPITSEFSLKAIFQEVSDAYVYTGYYQGAAGLYEDDLIAFLHQISNESFSGVTYGDARYMLDDTDADPLNSNNVILVYLGTSISGVWDFGATWNREHVWPQSFLGVSASNEAVNTASDLQNLKPSDPGENSSRSNKYYGNTTTSQTYAPRDEVKGDIARILFYMDIMYSELTLIYANEGNVYEMGNLEVLLAWHELDPVDTFEMNRNNLIEGLQGNRNPFIDHPEFVDKIYQNSNELSISRVETILSSMIEVNFNEI</sequence>
<dbReference type="InterPro" id="IPR044925">
    <property type="entry name" value="His-Me_finger_sf"/>
</dbReference>
<evidence type="ECO:0000256" key="1">
    <source>
        <dbReference type="ARBA" id="ARBA00022722"/>
    </source>
</evidence>
<accession>A0A7U9TIA9</accession>
<keyword evidence="5" id="KW-1185">Reference proteome</keyword>
<evidence type="ECO:0000256" key="2">
    <source>
        <dbReference type="ARBA" id="ARBA00022801"/>
    </source>
</evidence>
<dbReference type="InterPro" id="IPR046780">
    <property type="entry name" value="aBig_2"/>
</dbReference>